<evidence type="ECO:0000313" key="2">
    <source>
        <dbReference type="EMBL" id="KAH3896336.1"/>
    </source>
</evidence>
<reference evidence="2" key="2">
    <citation type="submission" date="2020-11" db="EMBL/GenBank/DDBJ databases">
        <authorList>
            <person name="McCartney M.A."/>
            <person name="Auch B."/>
            <person name="Kono T."/>
            <person name="Mallez S."/>
            <person name="Becker A."/>
            <person name="Gohl D.M."/>
            <person name="Silverstein K.A.T."/>
            <person name="Koren S."/>
            <person name="Bechman K.B."/>
            <person name="Herman A."/>
            <person name="Abrahante J.E."/>
            <person name="Garbe J."/>
        </authorList>
    </citation>
    <scope>NUCLEOTIDE SEQUENCE</scope>
    <source>
        <strain evidence="2">Duluth1</strain>
        <tissue evidence="2">Whole animal</tissue>
    </source>
</reference>
<dbReference type="AlphaFoldDB" id="A0A9D4NL97"/>
<name>A0A9D4NL97_DREPO</name>
<dbReference type="EMBL" id="JAIWYP010000001">
    <property type="protein sequence ID" value="KAH3896336.1"/>
    <property type="molecule type" value="Genomic_DNA"/>
</dbReference>
<keyword evidence="3" id="KW-1185">Reference proteome</keyword>
<reference evidence="2" key="1">
    <citation type="journal article" date="2019" name="bioRxiv">
        <title>The Genome of the Zebra Mussel, Dreissena polymorpha: A Resource for Invasive Species Research.</title>
        <authorList>
            <person name="McCartney M.A."/>
            <person name="Auch B."/>
            <person name="Kono T."/>
            <person name="Mallez S."/>
            <person name="Zhang Y."/>
            <person name="Obille A."/>
            <person name="Becker A."/>
            <person name="Abrahante J.E."/>
            <person name="Garbe J."/>
            <person name="Badalamenti J.P."/>
            <person name="Herman A."/>
            <person name="Mangelson H."/>
            <person name="Liachko I."/>
            <person name="Sullivan S."/>
            <person name="Sone E.D."/>
            <person name="Koren S."/>
            <person name="Silverstein K.A.T."/>
            <person name="Beckman K.B."/>
            <person name="Gohl D.M."/>
        </authorList>
    </citation>
    <scope>NUCLEOTIDE SEQUENCE</scope>
    <source>
        <strain evidence="2">Duluth1</strain>
        <tissue evidence="2">Whole animal</tissue>
    </source>
</reference>
<organism evidence="2 3">
    <name type="scientific">Dreissena polymorpha</name>
    <name type="common">Zebra mussel</name>
    <name type="synonym">Mytilus polymorpha</name>
    <dbReference type="NCBI Taxonomy" id="45954"/>
    <lineage>
        <taxon>Eukaryota</taxon>
        <taxon>Metazoa</taxon>
        <taxon>Spiralia</taxon>
        <taxon>Lophotrochozoa</taxon>
        <taxon>Mollusca</taxon>
        <taxon>Bivalvia</taxon>
        <taxon>Autobranchia</taxon>
        <taxon>Heteroconchia</taxon>
        <taxon>Euheterodonta</taxon>
        <taxon>Imparidentia</taxon>
        <taxon>Neoheterodontei</taxon>
        <taxon>Myida</taxon>
        <taxon>Dreissenoidea</taxon>
        <taxon>Dreissenidae</taxon>
        <taxon>Dreissena</taxon>
    </lineage>
</organism>
<feature type="region of interest" description="Disordered" evidence="1">
    <location>
        <begin position="45"/>
        <end position="85"/>
    </location>
</feature>
<evidence type="ECO:0000313" key="3">
    <source>
        <dbReference type="Proteomes" id="UP000828390"/>
    </source>
</evidence>
<accession>A0A9D4NL97</accession>
<feature type="compositionally biased region" description="Basic and acidic residues" evidence="1">
    <location>
        <begin position="45"/>
        <end position="61"/>
    </location>
</feature>
<proteinExistence type="predicted"/>
<comment type="caution">
    <text evidence="2">The sequence shown here is derived from an EMBL/GenBank/DDBJ whole genome shotgun (WGS) entry which is preliminary data.</text>
</comment>
<sequence length="85" mass="9267">MQKQLLSTEDDCLVKGSAVSKFSDVGGRCCSMSGDRIMKDILADTYKGENSRSAPKERTSIDIEFDTSLPEESPVQDDPCPPPDP</sequence>
<gene>
    <name evidence="2" type="ORF">DPMN_020512</name>
</gene>
<protein>
    <submittedName>
        <fullName evidence="2">Uncharacterized protein</fullName>
    </submittedName>
</protein>
<evidence type="ECO:0000256" key="1">
    <source>
        <dbReference type="SAM" id="MobiDB-lite"/>
    </source>
</evidence>
<dbReference type="Proteomes" id="UP000828390">
    <property type="component" value="Unassembled WGS sequence"/>
</dbReference>